<dbReference type="EMBL" id="JACSQM010000011">
    <property type="protein sequence ID" value="MBD7965949.1"/>
    <property type="molecule type" value="Genomic_DNA"/>
</dbReference>
<feature type="domain" description="Transposon Tn7 transposition protein TnsD C-terminal" evidence="2">
    <location>
        <begin position="205"/>
        <end position="561"/>
    </location>
</feature>
<evidence type="ECO:0000259" key="2">
    <source>
        <dbReference type="Pfam" id="PF15978"/>
    </source>
</evidence>
<dbReference type="Proteomes" id="UP000603641">
    <property type="component" value="Unassembled WGS sequence"/>
</dbReference>
<dbReference type="Pfam" id="PF15978">
    <property type="entry name" value="TnsD"/>
    <property type="match status" value="1"/>
</dbReference>
<evidence type="ECO:0000259" key="1">
    <source>
        <dbReference type="Pfam" id="PF06527"/>
    </source>
</evidence>
<organism evidence="3 4">
    <name type="scientific">Fictibacillus norfolkensis</name>
    <dbReference type="NCBI Taxonomy" id="2762233"/>
    <lineage>
        <taxon>Bacteria</taxon>
        <taxon>Bacillati</taxon>
        <taxon>Bacillota</taxon>
        <taxon>Bacilli</taxon>
        <taxon>Bacillales</taxon>
        <taxon>Fictibacillaceae</taxon>
        <taxon>Fictibacillus</taxon>
    </lineage>
</organism>
<comment type="caution">
    <text evidence="3">The sequence shown here is derived from an EMBL/GenBank/DDBJ whole genome shotgun (WGS) entry which is preliminary data.</text>
</comment>
<evidence type="ECO:0000313" key="3">
    <source>
        <dbReference type="EMBL" id="MBD7965949.1"/>
    </source>
</evidence>
<proteinExistence type="predicted"/>
<keyword evidence="4" id="KW-1185">Reference proteome</keyword>
<dbReference type="InterPro" id="IPR032750">
    <property type="entry name" value="TnsD_C"/>
</dbReference>
<dbReference type="Pfam" id="PF06527">
    <property type="entry name" value="TniQ"/>
    <property type="match status" value="1"/>
</dbReference>
<gene>
    <name evidence="3" type="ORF">H9648_17975</name>
</gene>
<feature type="domain" description="TniQ" evidence="1">
    <location>
        <begin position="3"/>
        <end position="158"/>
    </location>
</feature>
<name>A0ABR8SR20_9BACL</name>
<protein>
    <submittedName>
        <fullName evidence="3">TnsD family transposase</fullName>
    </submittedName>
</protein>
<reference evidence="3 4" key="1">
    <citation type="submission" date="2020-08" db="EMBL/GenBank/DDBJ databases">
        <title>A Genomic Blueprint of the Chicken Gut Microbiome.</title>
        <authorList>
            <person name="Gilroy R."/>
            <person name="Ravi A."/>
            <person name="Getino M."/>
            <person name="Pursley I."/>
            <person name="Horton D.L."/>
            <person name="Alikhan N.-F."/>
            <person name="Baker D."/>
            <person name="Gharbi K."/>
            <person name="Hall N."/>
            <person name="Watson M."/>
            <person name="Adriaenssens E.M."/>
            <person name="Foster-Nyarko E."/>
            <person name="Jarju S."/>
            <person name="Secka A."/>
            <person name="Antonio M."/>
            <person name="Oren A."/>
            <person name="Chaudhuri R."/>
            <person name="La Ragione R.M."/>
            <person name="Hildebrand F."/>
            <person name="Pallen M.J."/>
        </authorList>
    </citation>
    <scope>NUCLEOTIDE SEQUENCE [LARGE SCALE GENOMIC DNA]</scope>
    <source>
        <strain evidence="3 4">Sa2CUA10</strain>
    </source>
</reference>
<dbReference type="InterPro" id="IPR009492">
    <property type="entry name" value="TniQ"/>
</dbReference>
<dbReference type="RefSeq" id="WP_191755175.1">
    <property type="nucleotide sequence ID" value="NZ_JACSQM010000011.1"/>
</dbReference>
<evidence type="ECO:0000313" key="4">
    <source>
        <dbReference type="Proteomes" id="UP000603641"/>
    </source>
</evidence>
<sequence length="623" mass="73081">MIFFPNLYKDELLFSALARYFKYSGDENKKDFMLEIFNSSSTCASTIFPTNLKNLCEKLPSPNAYSTDYIINNHTLLPYYSPFLANDRASKLRETMKNEDGKNIFMKSGRTASTVKNEKKLKYCLSCVDEEKQTKGECYWHRSHQIEGVKVCPIHKTWLVESLIPFTERKHKHEFISLEDSIREADLSSIDINLKTEFKHFLYVAEQTEHLLNRSFKPLGLENLKNFYTSKLNKRQLVTLGGRIRWEKLIPKFNAYYGKQLLETLDSYIYPNKSDTWIHKLLRKPRVSCHPLRHILFLGFLGETIASMVIQIDTKSYKPFGDGPWICLNKAADHFHQPIVTSCVITRDYKSGHPIGTFSCSCGFVFSRRGPDKTFNDQYKIGRKKEFGIVWEDKLVELALKGLSLRKMADLLGVDPMTIKKKLTIKVEHKQSNNSFEKEKEEKKQNYRNQWIKMMIINEEETIKDIRLQNQKVYMWLYRNDKEWLKINSPTIQKGNRNNSVLKVNWKKRDADMVARVESIVSNILKEKKPLIKVTKNEIGRRLGILSSLYKNCYNLPMTLKVVNQSLETTEQFQERRIRNVVREMRKTNPSIKEWQVIRATGLKKKNAVKLKRVIIREIYGMN</sequence>
<accession>A0ABR8SR20</accession>